<dbReference type="GO" id="GO:0009055">
    <property type="term" value="F:electron transfer activity"/>
    <property type="evidence" value="ECO:0007669"/>
    <property type="project" value="InterPro"/>
</dbReference>
<feature type="domain" description="Cytochrome c" evidence="6">
    <location>
        <begin position="251"/>
        <end position="381"/>
    </location>
</feature>
<keyword evidence="3 4" id="KW-0408">Iron</keyword>
<dbReference type="OrthoDB" id="9808312at2"/>
<evidence type="ECO:0000256" key="2">
    <source>
        <dbReference type="ARBA" id="ARBA00022723"/>
    </source>
</evidence>
<evidence type="ECO:0000313" key="8">
    <source>
        <dbReference type="Proteomes" id="UP000319817"/>
    </source>
</evidence>
<dbReference type="Pfam" id="PF00034">
    <property type="entry name" value="Cytochrom_C"/>
    <property type="match status" value="2"/>
</dbReference>
<evidence type="ECO:0000256" key="3">
    <source>
        <dbReference type="ARBA" id="ARBA00023004"/>
    </source>
</evidence>
<dbReference type="GO" id="GO:0046872">
    <property type="term" value="F:metal ion binding"/>
    <property type="evidence" value="ECO:0007669"/>
    <property type="project" value="UniProtKB-KW"/>
</dbReference>
<dbReference type="GO" id="GO:0020037">
    <property type="term" value="F:heme binding"/>
    <property type="evidence" value="ECO:0007669"/>
    <property type="project" value="InterPro"/>
</dbReference>
<evidence type="ECO:0000313" key="7">
    <source>
        <dbReference type="EMBL" id="QDT09006.1"/>
    </source>
</evidence>
<dbReference type="Gene3D" id="1.10.760.10">
    <property type="entry name" value="Cytochrome c-like domain"/>
    <property type="match status" value="2"/>
</dbReference>
<dbReference type="PROSITE" id="PS51007">
    <property type="entry name" value="CYTC"/>
    <property type="match status" value="2"/>
</dbReference>
<reference evidence="7 8" key="1">
    <citation type="submission" date="2019-02" db="EMBL/GenBank/DDBJ databases">
        <title>Deep-cultivation of Planctomycetes and their phenomic and genomic characterization uncovers novel biology.</title>
        <authorList>
            <person name="Wiegand S."/>
            <person name="Jogler M."/>
            <person name="Boedeker C."/>
            <person name="Pinto D."/>
            <person name="Vollmers J."/>
            <person name="Rivas-Marin E."/>
            <person name="Kohn T."/>
            <person name="Peeters S.H."/>
            <person name="Heuer A."/>
            <person name="Rast P."/>
            <person name="Oberbeckmann S."/>
            <person name="Bunk B."/>
            <person name="Jeske O."/>
            <person name="Meyerdierks A."/>
            <person name="Storesund J.E."/>
            <person name="Kallscheuer N."/>
            <person name="Luecker S."/>
            <person name="Lage O.M."/>
            <person name="Pohl T."/>
            <person name="Merkel B.J."/>
            <person name="Hornburger P."/>
            <person name="Mueller R.-W."/>
            <person name="Bruemmer F."/>
            <person name="Labrenz M."/>
            <person name="Spormann A.M."/>
            <person name="Op den Camp H."/>
            <person name="Overmann J."/>
            <person name="Amann R."/>
            <person name="Jetten M.S.M."/>
            <person name="Mascher T."/>
            <person name="Medema M.H."/>
            <person name="Devos D.P."/>
            <person name="Kaster A.-K."/>
            <person name="Ovreas L."/>
            <person name="Rohde M."/>
            <person name="Galperin M.Y."/>
            <person name="Jogler C."/>
        </authorList>
    </citation>
    <scope>NUCLEOTIDE SEQUENCE [LARGE SCALE GENOMIC DNA]</scope>
    <source>
        <strain evidence="7 8">K23_9</strain>
    </source>
</reference>
<keyword evidence="2 4" id="KW-0479">Metal-binding</keyword>
<dbReference type="RefSeq" id="WP_145416455.1">
    <property type="nucleotide sequence ID" value="NZ_CP036526.1"/>
</dbReference>
<evidence type="ECO:0000256" key="5">
    <source>
        <dbReference type="SAM" id="SignalP"/>
    </source>
</evidence>
<feature type="domain" description="Cytochrome c" evidence="6">
    <location>
        <begin position="80"/>
        <end position="185"/>
    </location>
</feature>
<dbReference type="AlphaFoldDB" id="A0A517NPG1"/>
<evidence type="ECO:0000256" key="1">
    <source>
        <dbReference type="ARBA" id="ARBA00022617"/>
    </source>
</evidence>
<name>A0A517NPG1_9BACT</name>
<evidence type="ECO:0000256" key="4">
    <source>
        <dbReference type="PROSITE-ProRule" id="PRU00433"/>
    </source>
</evidence>
<gene>
    <name evidence="7" type="ORF">K239x_09490</name>
</gene>
<protein>
    <submittedName>
        <fullName evidence="7">Cytochrome c</fullName>
    </submittedName>
</protein>
<keyword evidence="1 4" id="KW-0349">Heme</keyword>
<evidence type="ECO:0000259" key="6">
    <source>
        <dbReference type="PROSITE" id="PS51007"/>
    </source>
</evidence>
<organism evidence="7 8">
    <name type="scientific">Stieleria marina</name>
    <dbReference type="NCBI Taxonomy" id="1930275"/>
    <lineage>
        <taxon>Bacteria</taxon>
        <taxon>Pseudomonadati</taxon>
        <taxon>Planctomycetota</taxon>
        <taxon>Planctomycetia</taxon>
        <taxon>Pirellulales</taxon>
        <taxon>Pirellulaceae</taxon>
        <taxon>Stieleria</taxon>
    </lineage>
</organism>
<dbReference type="Proteomes" id="UP000319817">
    <property type="component" value="Chromosome"/>
</dbReference>
<dbReference type="InterPro" id="IPR036909">
    <property type="entry name" value="Cyt_c-like_dom_sf"/>
</dbReference>
<feature type="signal peptide" evidence="5">
    <location>
        <begin position="1"/>
        <end position="17"/>
    </location>
</feature>
<feature type="chain" id="PRO_5022160955" evidence="5">
    <location>
        <begin position="18"/>
        <end position="389"/>
    </location>
</feature>
<keyword evidence="5" id="KW-0732">Signal</keyword>
<dbReference type="EMBL" id="CP036526">
    <property type="protein sequence ID" value="QDT09006.1"/>
    <property type="molecule type" value="Genomic_DNA"/>
</dbReference>
<keyword evidence="8" id="KW-1185">Reference proteome</keyword>
<accession>A0A517NPG1</accession>
<proteinExistence type="predicted"/>
<dbReference type="SUPFAM" id="SSF46626">
    <property type="entry name" value="Cytochrome c"/>
    <property type="match status" value="2"/>
</dbReference>
<sequence precursor="true">MRPVILLCLLLAIGCDAAIDQFPANDVYALTLAHSRDVRTELAQRDVAEVIRSLFGTPESPVWPSEIFDGEAKSLVKSESLTAAAGPIFSDREGNNFGLFNKHCVACHGVSGSGAGPAAVFQNPYPRDFQAGVFKWKSTERSAKPTRDDLVGLLHRGVKGTGMPSFALVSEADVSALTDYLVYLSVRGEAERKLLAFAIDELGYDDSEDDSSEFLIEDADVHQIVGEIVESWLDASKRGVPVPKEVASNTDSIARGKDLFHGQIANCVGCHGPGGNGAAVTLDFDDWAKEYSSRIGLTPTNRDAMKPFRQAGALRPRQIKPRQLNQGVLRGAGDGKAIYRQISQGIAGTPMPSLTITKQESATGLTSDQVWDLVHYVQSLGSQPGDTLP</sequence>
<dbReference type="InterPro" id="IPR009056">
    <property type="entry name" value="Cyt_c-like_dom"/>
</dbReference>
<dbReference type="PROSITE" id="PS51257">
    <property type="entry name" value="PROKAR_LIPOPROTEIN"/>
    <property type="match status" value="1"/>
</dbReference>